<protein>
    <submittedName>
        <fullName evidence="2">NAD-dependent epimerase/dehydratase</fullName>
    </submittedName>
</protein>
<dbReference type="Gene3D" id="3.90.25.10">
    <property type="entry name" value="UDP-galactose 4-epimerase, domain 1"/>
    <property type="match status" value="1"/>
</dbReference>
<dbReference type="InterPro" id="IPR001509">
    <property type="entry name" value="Epimerase_deHydtase"/>
</dbReference>
<evidence type="ECO:0000259" key="1">
    <source>
        <dbReference type="Pfam" id="PF01370"/>
    </source>
</evidence>
<dbReference type="PANTHER" id="PTHR43245">
    <property type="entry name" value="BIFUNCTIONAL POLYMYXIN RESISTANCE PROTEIN ARNA"/>
    <property type="match status" value="1"/>
</dbReference>
<dbReference type="SUPFAM" id="SSF51735">
    <property type="entry name" value="NAD(P)-binding Rossmann-fold domains"/>
    <property type="match status" value="1"/>
</dbReference>
<dbReference type="InterPro" id="IPR050177">
    <property type="entry name" value="Lipid_A_modif_metabolic_enz"/>
</dbReference>
<reference evidence="2" key="1">
    <citation type="submission" date="2013-08" db="EMBL/GenBank/DDBJ databases">
        <authorList>
            <person name="Mendez C."/>
            <person name="Richter M."/>
            <person name="Ferrer M."/>
            <person name="Sanchez J."/>
        </authorList>
    </citation>
    <scope>NUCLEOTIDE SEQUENCE</scope>
</reference>
<gene>
    <name evidence="2" type="ORF">B1A_11612</name>
</gene>
<name>T1BSW9_9ZZZZ</name>
<dbReference type="EMBL" id="AUZX01008331">
    <property type="protein sequence ID" value="EQD56294.1"/>
    <property type="molecule type" value="Genomic_DNA"/>
</dbReference>
<sequence>EALSQHPHYRHIAADLVELNLAEHLEGVEAIFHLAGRPGVRESFSLTPKYLHDNVEATAHLLQAAEAAPSVRRVVYASSSSVYGDAELPLRESGPTAPISPYGQTKLDAERLCRLASGPGLETVALRYFTVYGPGQRPDMAFRRFAEAALCGAPIHLYGDGSQSRDFTFIDDIV</sequence>
<dbReference type="Gene3D" id="3.40.50.720">
    <property type="entry name" value="NAD(P)-binding Rossmann-like Domain"/>
    <property type="match status" value="1"/>
</dbReference>
<dbReference type="Pfam" id="PF01370">
    <property type="entry name" value="Epimerase"/>
    <property type="match status" value="1"/>
</dbReference>
<reference evidence="2" key="2">
    <citation type="journal article" date="2014" name="ISME J.">
        <title>Microbial stratification in low pH oxic and suboxic macroscopic growths along an acid mine drainage.</title>
        <authorList>
            <person name="Mendez-Garcia C."/>
            <person name="Mesa V."/>
            <person name="Sprenger R.R."/>
            <person name="Richter M."/>
            <person name="Diez M.S."/>
            <person name="Solano J."/>
            <person name="Bargiela R."/>
            <person name="Golyshina O.V."/>
            <person name="Manteca A."/>
            <person name="Ramos J.L."/>
            <person name="Gallego J.R."/>
            <person name="Llorente I."/>
            <person name="Martins Dos Santos V.A."/>
            <person name="Jensen O.N."/>
            <person name="Pelaez A.I."/>
            <person name="Sanchez J."/>
            <person name="Ferrer M."/>
        </authorList>
    </citation>
    <scope>NUCLEOTIDE SEQUENCE</scope>
</reference>
<dbReference type="PANTHER" id="PTHR43245:SF17">
    <property type="entry name" value="UDP-GLUCOSE 4-EPIMERASE"/>
    <property type="match status" value="1"/>
</dbReference>
<feature type="domain" description="NAD-dependent epimerase/dehydratase" evidence="1">
    <location>
        <begin position="21"/>
        <end position="174"/>
    </location>
</feature>
<feature type="non-terminal residue" evidence="2">
    <location>
        <position position="174"/>
    </location>
</feature>
<proteinExistence type="predicted"/>
<evidence type="ECO:0000313" key="2">
    <source>
        <dbReference type="EMBL" id="EQD56294.1"/>
    </source>
</evidence>
<dbReference type="AlphaFoldDB" id="T1BSW9"/>
<organism evidence="2">
    <name type="scientific">mine drainage metagenome</name>
    <dbReference type="NCBI Taxonomy" id="410659"/>
    <lineage>
        <taxon>unclassified sequences</taxon>
        <taxon>metagenomes</taxon>
        <taxon>ecological metagenomes</taxon>
    </lineage>
</organism>
<feature type="non-terminal residue" evidence="2">
    <location>
        <position position="1"/>
    </location>
</feature>
<accession>T1BSW9</accession>
<comment type="caution">
    <text evidence="2">The sequence shown here is derived from an EMBL/GenBank/DDBJ whole genome shotgun (WGS) entry which is preliminary data.</text>
</comment>
<dbReference type="InterPro" id="IPR036291">
    <property type="entry name" value="NAD(P)-bd_dom_sf"/>
</dbReference>